<protein>
    <submittedName>
        <fullName evidence="1">Six-hairpin glycosidase</fullName>
    </submittedName>
</protein>
<name>A0ACB8UCF5_9APHY</name>
<reference evidence="1" key="1">
    <citation type="journal article" date="2021" name="Environ. Microbiol.">
        <title>Gene family expansions and transcriptome signatures uncover fungal adaptations to wood decay.</title>
        <authorList>
            <person name="Hage H."/>
            <person name="Miyauchi S."/>
            <person name="Viragh M."/>
            <person name="Drula E."/>
            <person name="Min B."/>
            <person name="Chaduli D."/>
            <person name="Navarro D."/>
            <person name="Favel A."/>
            <person name="Norest M."/>
            <person name="Lesage-Meessen L."/>
            <person name="Balint B."/>
            <person name="Merenyi Z."/>
            <person name="de Eugenio L."/>
            <person name="Morin E."/>
            <person name="Martinez A.T."/>
            <person name="Baldrian P."/>
            <person name="Stursova M."/>
            <person name="Martinez M.J."/>
            <person name="Novotny C."/>
            <person name="Magnuson J.K."/>
            <person name="Spatafora J.W."/>
            <person name="Maurice S."/>
            <person name="Pangilinan J."/>
            <person name="Andreopoulos W."/>
            <person name="LaButti K."/>
            <person name="Hundley H."/>
            <person name="Na H."/>
            <person name="Kuo A."/>
            <person name="Barry K."/>
            <person name="Lipzen A."/>
            <person name="Henrissat B."/>
            <person name="Riley R."/>
            <person name="Ahrendt S."/>
            <person name="Nagy L.G."/>
            <person name="Grigoriev I.V."/>
            <person name="Martin F."/>
            <person name="Rosso M.N."/>
        </authorList>
    </citation>
    <scope>NUCLEOTIDE SEQUENCE</scope>
    <source>
        <strain evidence="1">CBS 384.51</strain>
    </source>
</reference>
<proteinExistence type="predicted"/>
<dbReference type="EMBL" id="MU274904">
    <property type="protein sequence ID" value="KAI0091904.1"/>
    <property type="molecule type" value="Genomic_DNA"/>
</dbReference>
<evidence type="ECO:0000313" key="1">
    <source>
        <dbReference type="EMBL" id="KAI0091904.1"/>
    </source>
</evidence>
<accession>A0ACB8UCF5</accession>
<comment type="caution">
    <text evidence="1">The sequence shown here is derived from an EMBL/GenBank/DDBJ whole genome shotgun (WGS) entry which is preliminary data.</text>
</comment>
<keyword evidence="2" id="KW-1185">Reference proteome</keyword>
<sequence>MQLCLKLHLVSLTLRFGLVLGIFIAPRKDVPVIAVGFNYDTIAKVEANLLQIATHSWELGTAAQALTELHTPSISVFEQTGFPPPSNLTTVEGNATALLNIAYHTRDQKNVNTLTLIDGDGAVGDPASLGVSILLANWTRSNLSDLSFAQDARQQLTYLTDIAPRTDDGAISHRNDQVQLWADFVYMAPPFIAYYGALEGGSTEAKLLQEAYDQCRLYRNYLRDPTTGLWNHIVLGNGTDFRLWGTGNAWAAAGMLRVLETLRHSDQSFSFAAQQADLVLWIHEILVASWQYQQANGTLLNVINDPTTFPDSSSTALLAAVTYRLATRTGNYTLIPNANSALTVIRNSVDENGWLLNTVDPETFNTPSLPGQFSPEGQAFVLLLHAAWRDFNEYLSGTLPA</sequence>
<evidence type="ECO:0000313" key="2">
    <source>
        <dbReference type="Proteomes" id="UP001055072"/>
    </source>
</evidence>
<keyword evidence="1" id="KW-0326">Glycosidase</keyword>
<gene>
    <name evidence="1" type="ORF">BDY19DRAFT_903692</name>
</gene>
<dbReference type="Proteomes" id="UP001055072">
    <property type="component" value="Unassembled WGS sequence"/>
</dbReference>
<organism evidence="1 2">
    <name type="scientific">Irpex rosettiformis</name>
    <dbReference type="NCBI Taxonomy" id="378272"/>
    <lineage>
        <taxon>Eukaryota</taxon>
        <taxon>Fungi</taxon>
        <taxon>Dikarya</taxon>
        <taxon>Basidiomycota</taxon>
        <taxon>Agaricomycotina</taxon>
        <taxon>Agaricomycetes</taxon>
        <taxon>Polyporales</taxon>
        <taxon>Irpicaceae</taxon>
        <taxon>Irpex</taxon>
    </lineage>
</organism>
<keyword evidence="1" id="KW-0378">Hydrolase</keyword>